<evidence type="ECO:0000313" key="4">
    <source>
        <dbReference type="Proteomes" id="UP000306509"/>
    </source>
</evidence>
<dbReference type="SUPFAM" id="SSF53850">
    <property type="entry name" value="Periplasmic binding protein-like II"/>
    <property type="match status" value="1"/>
</dbReference>
<keyword evidence="4" id="KW-1185">Reference proteome</keyword>
<proteinExistence type="predicted"/>
<dbReference type="Gene3D" id="3.40.190.10">
    <property type="entry name" value="Periplasmic binding protein-like II"/>
    <property type="match status" value="2"/>
</dbReference>
<reference evidence="3 4" key="1">
    <citation type="journal article" date="2019" name="Anaerobe">
        <title>Detection of Robinsoniella peoriensis in multiple bone samples of a trauma patient.</title>
        <authorList>
            <person name="Schrottner P."/>
            <person name="Hartwich K."/>
            <person name="Bunk B."/>
            <person name="Schober I."/>
            <person name="Helbig S."/>
            <person name="Rudolph W.W."/>
            <person name="Gunzer F."/>
        </authorList>
    </citation>
    <scope>NUCLEOTIDE SEQUENCE [LARGE SCALE GENOMIC DNA]</scope>
    <source>
        <strain evidence="3 4">DSM 106044</strain>
    </source>
</reference>
<dbReference type="PANTHER" id="PTHR43649">
    <property type="entry name" value="ARABINOSE-BINDING PROTEIN-RELATED"/>
    <property type="match status" value="1"/>
</dbReference>
<keyword evidence="2" id="KW-0732">Signal</keyword>
<dbReference type="Proteomes" id="UP000306509">
    <property type="component" value="Unassembled WGS sequence"/>
</dbReference>
<dbReference type="InterPro" id="IPR050490">
    <property type="entry name" value="Bact_solute-bd_prot1"/>
</dbReference>
<sequence precursor="true">MKKRRNRFMALGMAAALGLTMAGCQSTQESSKQTDASAPVSESKRQEEEQVKTEEKKTEQTGETEKTEKEAKTEETVLSIWLATYISDEDKKKPQEEWPITEICNEFEKQNPGVRVEITLLPDQGAAHQSYKAAALAKSGPDIINLWSGQPIFALKDVVLDISDMIPPEDKENLMGWDVVTEDFKEGGKILGYPAAGSEICGFIYNTDIMKQAGVDLEGNPPKTVDEFLTMLQKVKDTGILPIIADSAGVNSLFTMDMATWWVQKTSNEDIAAESKGEKKFSDDENFKNAFRVTQDMFQKGYVNEDYASSQDALSRFLKGDAAMLGGVTTGILQVVRESLGNDKAGFYTLPDYDGNVLKSNTAIGGSGQVLAVANYCPNPELAVKFCSFLSNKQNHLKLLQNYPMLPLRKDITLKELGWEGDSVMEKLYDIAQNYSYWTDNSMVPDIANECFSLGTLAVTGKMTPDELAQKLDEKVQELQ</sequence>
<dbReference type="EMBL" id="QGQD01000097">
    <property type="protein sequence ID" value="TLC98317.1"/>
    <property type="molecule type" value="Genomic_DNA"/>
</dbReference>
<name>A0A4V6HRA6_9FIRM</name>
<organism evidence="3 4">
    <name type="scientific">Robinsoniella peoriensis</name>
    <dbReference type="NCBI Taxonomy" id="180332"/>
    <lineage>
        <taxon>Bacteria</taxon>
        <taxon>Bacillati</taxon>
        <taxon>Bacillota</taxon>
        <taxon>Clostridia</taxon>
        <taxon>Lachnospirales</taxon>
        <taxon>Lachnospiraceae</taxon>
        <taxon>Robinsoniella</taxon>
    </lineage>
</organism>
<feature type="signal peptide" evidence="2">
    <location>
        <begin position="1"/>
        <end position="22"/>
    </location>
</feature>
<feature type="compositionally biased region" description="Basic and acidic residues" evidence="1">
    <location>
        <begin position="42"/>
        <end position="73"/>
    </location>
</feature>
<accession>A0A4V6HRA6</accession>
<feature type="region of interest" description="Disordered" evidence="1">
    <location>
        <begin position="23"/>
        <end position="73"/>
    </location>
</feature>
<dbReference type="Pfam" id="PF13416">
    <property type="entry name" value="SBP_bac_8"/>
    <property type="match status" value="1"/>
</dbReference>
<evidence type="ECO:0000313" key="3">
    <source>
        <dbReference type="EMBL" id="TLC98317.1"/>
    </source>
</evidence>
<protein>
    <submittedName>
        <fullName evidence="3">Maltose-binding periplasmic protein</fullName>
    </submittedName>
</protein>
<feature type="chain" id="PRO_5038424884" evidence="2">
    <location>
        <begin position="23"/>
        <end position="480"/>
    </location>
</feature>
<comment type="caution">
    <text evidence="3">The sequence shown here is derived from an EMBL/GenBank/DDBJ whole genome shotgun (WGS) entry which is preliminary data.</text>
</comment>
<gene>
    <name evidence="3" type="ORF">DSM106044_04833</name>
</gene>
<dbReference type="InterPro" id="IPR006059">
    <property type="entry name" value="SBP"/>
</dbReference>
<dbReference type="PROSITE" id="PS51257">
    <property type="entry name" value="PROKAR_LIPOPROTEIN"/>
    <property type="match status" value="1"/>
</dbReference>
<dbReference type="STRING" id="180332.GCA_000797495_03793"/>
<evidence type="ECO:0000256" key="2">
    <source>
        <dbReference type="SAM" id="SignalP"/>
    </source>
</evidence>
<evidence type="ECO:0000256" key="1">
    <source>
        <dbReference type="SAM" id="MobiDB-lite"/>
    </source>
</evidence>
<dbReference type="AlphaFoldDB" id="A0A4V6HRA6"/>
<feature type="compositionally biased region" description="Polar residues" evidence="1">
    <location>
        <begin position="24"/>
        <end position="36"/>
    </location>
</feature>
<dbReference type="RefSeq" id="WP_047833614.1">
    <property type="nucleotide sequence ID" value="NZ_QGQD01000097.1"/>
</dbReference>
<dbReference type="PANTHER" id="PTHR43649:SF17">
    <property type="entry name" value="ABC TRANSPORTER SOLUTE BINDING PROTEIN-SUGAR TRANSPORT"/>
    <property type="match status" value="1"/>
</dbReference>